<comment type="function">
    <text evidence="12">Necessary for flagellar biosynthesis. May be involved in translocation of the flagellum.</text>
</comment>
<evidence type="ECO:0000313" key="17">
    <source>
        <dbReference type="EMBL" id="EON89945.1"/>
    </source>
</evidence>
<dbReference type="GO" id="GO:0005886">
    <property type="term" value="C:plasma membrane"/>
    <property type="evidence" value="ECO:0007669"/>
    <property type="project" value="UniProtKB-SubCell"/>
</dbReference>
<evidence type="ECO:0000256" key="1">
    <source>
        <dbReference type="ARBA" id="ARBA00004413"/>
    </source>
</evidence>
<dbReference type="EMBL" id="AQQO01000022">
    <property type="protein sequence ID" value="EON89945.1"/>
    <property type="molecule type" value="Genomic_DNA"/>
</dbReference>
<dbReference type="HOGENOM" id="CLU_009301_11_5_6"/>
<dbReference type="Gene3D" id="1.20.120.1380">
    <property type="entry name" value="Flagellar FlhF biosynthesis protein, N domain"/>
    <property type="match status" value="1"/>
</dbReference>
<comment type="subcellular location">
    <subcellularLocation>
        <location evidence="1">Cell membrane</location>
        <topology evidence="1">Peripheral membrane protein</topology>
        <orientation evidence="1">Cytoplasmic side</orientation>
    </subcellularLocation>
</comment>
<evidence type="ECO:0000256" key="13">
    <source>
        <dbReference type="NCBIfam" id="TIGR03499"/>
    </source>
</evidence>
<evidence type="ECO:0000256" key="9">
    <source>
        <dbReference type="ARBA" id="ARBA00023134"/>
    </source>
</evidence>
<dbReference type="CDD" id="cd17873">
    <property type="entry name" value="FlhF"/>
    <property type="match status" value="1"/>
</dbReference>
<dbReference type="GO" id="GO:0005047">
    <property type="term" value="F:signal recognition particle binding"/>
    <property type="evidence" value="ECO:0007669"/>
    <property type="project" value="TreeGrafter"/>
</dbReference>
<evidence type="ECO:0000256" key="11">
    <source>
        <dbReference type="ARBA" id="ARBA00023225"/>
    </source>
</evidence>
<dbReference type="PANTHER" id="PTHR43134:SF3">
    <property type="entry name" value="FLAGELLAR BIOSYNTHESIS PROTEIN FLHF"/>
    <property type="match status" value="1"/>
</dbReference>
<dbReference type="AlphaFoldDB" id="R8AUF6"/>
<proteinExistence type="inferred from homology"/>
<dbReference type="GO" id="GO:0044781">
    <property type="term" value="P:bacterial-type flagellum organization"/>
    <property type="evidence" value="ECO:0007669"/>
    <property type="project" value="UniProtKB-UniRule"/>
</dbReference>
<keyword evidence="7" id="KW-1005">Bacterial flagellum biogenesis</keyword>
<dbReference type="GO" id="GO:0006614">
    <property type="term" value="P:SRP-dependent cotranslational protein targeting to membrane"/>
    <property type="evidence" value="ECO:0007669"/>
    <property type="project" value="UniProtKB-UniRule"/>
</dbReference>
<keyword evidence="11" id="KW-1006">Bacterial flagellum protein export</keyword>
<dbReference type="GO" id="GO:0005525">
    <property type="term" value="F:GTP binding"/>
    <property type="evidence" value="ECO:0007669"/>
    <property type="project" value="UniProtKB-UniRule"/>
</dbReference>
<dbReference type="PANTHER" id="PTHR43134">
    <property type="entry name" value="SIGNAL RECOGNITION PARTICLE RECEPTOR SUBUNIT ALPHA"/>
    <property type="match status" value="1"/>
</dbReference>
<accession>R8AUF6</accession>
<evidence type="ECO:0000256" key="10">
    <source>
        <dbReference type="ARBA" id="ARBA00023136"/>
    </source>
</evidence>
<dbReference type="FunFam" id="3.40.50.300:FF:000695">
    <property type="entry name" value="Flagellar biosynthesis regulator FlhF"/>
    <property type="match status" value="1"/>
</dbReference>
<gene>
    <name evidence="17" type="primary">flhF</name>
    <name evidence="17" type="ORF">PLESHI_02739</name>
</gene>
<feature type="region of interest" description="Disordered" evidence="14">
    <location>
        <begin position="143"/>
        <end position="221"/>
    </location>
</feature>
<protein>
    <recommendedName>
        <fullName evidence="3 13">Flagellar biosynthesis protein FlhF</fullName>
    </recommendedName>
</protein>
<dbReference type="SMART" id="SM00962">
    <property type="entry name" value="SRP54"/>
    <property type="match status" value="1"/>
</dbReference>
<dbReference type="Proteomes" id="UP000014012">
    <property type="component" value="Unassembled WGS sequence"/>
</dbReference>
<dbReference type="PATRIC" id="fig|1315976.3.peg.526"/>
<sequence>MLKIKRFFAKDMREALEQVKEHLGPDAVIMSNKKVAGGVEIVAAFDDAASAAPVSRQDDNEAIKRELVSQLTAARKRLMEEGKGLKPGATSAQPGFGYAPANNRAPVADSAPSSLPSFYARGREQDDAPADSLSALLDRQQRFRQEGRPDSQSQAAGMPNSLGSNAGQGAVGSAARHDASRQASADVPVNGGARYANLDPLSNTESRPRSRSQENQRALEQMRSEMQSIRRLLEHQVSNLMWQEMERKEPVRAMLIDRLLKMGFPDNLAEQLVGYIPEKTELTQAWSLVLELLTDQLMISDDNLLSRGGVVALVGPTGVGKTTTIAKLAARYAMEYGAEHIALVTTDSYRIGAHEQLATYGRILGCPVRAAKDADELAAVLYQLRHKHFVLLDTAGMGQRDLRLTEQLNTLMQTQGERIRSLLVLPATAQRSVLQETVEHFRRIPLSGTILTKLDESLSLGEVMSVTIQNALPISYITDGQRVPEDIRIASRENLVKRAAELLDKDISVQHFWTSERAQPQAADLYE</sequence>
<name>R8AUF6_PLESH</name>
<feature type="region of interest" description="Disordered" evidence="14">
    <location>
        <begin position="81"/>
        <end position="129"/>
    </location>
</feature>
<evidence type="ECO:0000259" key="15">
    <source>
        <dbReference type="SMART" id="SM00382"/>
    </source>
</evidence>
<dbReference type="GO" id="GO:0003924">
    <property type="term" value="F:GTPase activity"/>
    <property type="evidence" value="ECO:0007669"/>
    <property type="project" value="UniProtKB-UniRule"/>
</dbReference>
<keyword evidence="17" id="KW-0966">Cell projection</keyword>
<evidence type="ECO:0000256" key="14">
    <source>
        <dbReference type="SAM" id="MobiDB-lite"/>
    </source>
</evidence>
<evidence type="ECO:0000256" key="5">
    <source>
        <dbReference type="ARBA" id="ARBA00022475"/>
    </source>
</evidence>
<keyword evidence="9" id="KW-0342">GTP-binding</keyword>
<feature type="domain" description="AAA+ ATPase" evidence="15">
    <location>
        <begin position="307"/>
        <end position="445"/>
    </location>
</feature>
<evidence type="ECO:0000256" key="6">
    <source>
        <dbReference type="ARBA" id="ARBA00022741"/>
    </source>
</evidence>
<reference evidence="17 18" key="1">
    <citation type="journal article" date="2013" name="Genome Announc.">
        <title>Genome Sequence of Plesiomonas shigelloides Strain 302-73 (Serotype O1).</title>
        <authorList>
            <person name="Pique N."/>
            <person name="Aquilini E."/>
            <person name="Alioto T."/>
            <person name="Minana-Galbis D."/>
            <person name="Tomas J.M."/>
        </authorList>
    </citation>
    <scope>NUCLEOTIDE SEQUENCE [LARGE SCALE GENOMIC DNA]</scope>
    <source>
        <strain evidence="17 18">302-73</strain>
    </source>
</reference>
<keyword evidence="5" id="KW-1003">Cell membrane</keyword>
<dbReference type="InterPro" id="IPR047040">
    <property type="entry name" value="FlhF__GTPase_dom"/>
</dbReference>
<evidence type="ECO:0000259" key="16">
    <source>
        <dbReference type="SMART" id="SM00962"/>
    </source>
</evidence>
<dbReference type="NCBIfam" id="TIGR03499">
    <property type="entry name" value="FlhF"/>
    <property type="match status" value="1"/>
</dbReference>
<keyword evidence="18" id="KW-1185">Reference proteome</keyword>
<evidence type="ECO:0000256" key="3">
    <source>
        <dbReference type="ARBA" id="ARBA00014919"/>
    </source>
</evidence>
<dbReference type="SUPFAM" id="SSF52540">
    <property type="entry name" value="P-loop containing nucleoside triphosphate hydrolases"/>
    <property type="match status" value="1"/>
</dbReference>
<keyword evidence="17" id="KW-0282">Flagellum</keyword>
<evidence type="ECO:0000256" key="7">
    <source>
        <dbReference type="ARBA" id="ARBA00022795"/>
    </source>
</evidence>
<dbReference type="InterPro" id="IPR003593">
    <property type="entry name" value="AAA+_ATPase"/>
</dbReference>
<keyword evidence="8" id="KW-0653">Protein transport</keyword>
<keyword evidence="10" id="KW-0472">Membrane</keyword>
<dbReference type="STRING" id="703.SAMEA2665130_00873"/>
<evidence type="ECO:0000256" key="8">
    <source>
        <dbReference type="ARBA" id="ARBA00022927"/>
    </source>
</evidence>
<evidence type="ECO:0000313" key="18">
    <source>
        <dbReference type="Proteomes" id="UP000014012"/>
    </source>
</evidence>
<evidence type="ECO:0000256" key="12">
    <source>
        <dbReference type="ARBA" id="ARBA00025337"/>
    </source>
</evidence>
<comment type="similarity">
    <text evidence="2">Belongs to the GTP-binding SRP family.</text>
</comment>
<feature type="domain" description="SRP54-type proteins GTP-binding" evidence="16">
    <location>
        <begin position="308"/>
        <end position="501"/>
    </location>
</feature>
<dbReference type="GO" id="GO:0015031">
    <property type="term" value="P:protein transport"/>
    <property type="evidence" value="ECO:0007669"/>
    <property type="project" value="UniProtKB-KW"/>
</dbReference>
<evidence type="ECO:0000256" key="4">
    <source>
        <dbReference type="ARBA" id="ARBA00022448"/>
    </source>
</evidence>
<dbReference type="InterPro" id="IPR020006">
    <property type="entry name" value="FlhF"/>
</dbReference>
<organism evidence="17 18">
    <name type="scientific">Plesiomonas shigelloides 302-73</name>
    <dbReference type="NCBI Taxonomy" id="1315976"/>
    <lineage>
        <taxon>Bacteria</taxon>
        <taxon>Pseudomonadati</taxon>
        <taxon>Pseudomonadota</taxon>
        <taxon>Gammaproteobacteria</taxon>
        <taxon>Enterobacterales</taxon>
        <taxon>Enterobacteriaceae</taxon>
        <taxon>Plesiomonas</taxon>
    </lineage>
</organism>
<keyword evidence="4" id="KW-0813">Transport</keyword>
<evidence type="ECO:0000256" key="2">
    <source>
        <dbReference type="ARBA" id="ARBA00008531"/>
    </source>
</evidence>
<dbReference type="Pfam" id="PF00448">
    <property type="entry name" value="SRP54"/>
    <property type="match status" value="1"/>
</dbReference>
<dbReference type="SMART" id="SM00382">
    <property type="entry name" value="AAA"/>
    <property type="match status" value="1"/>
</dbReference>
<keyword evidence="6" id="KW-0547">Nucleotide-binding</keyword>
<dbReference type="Gene3D" id="3.40.50.300">
    <property type="entry name" value="P-loop containing nucleotide triphosphate hydrolases"/>
    <property type="match status" value="1"/>
</dbReference>
<keyword evidence="17" id="KW-0969">Cilium</keyword>
<comment type="caution">
    <text evidence="17">The sequence shown here is derived from an EMBL/GenBank/DDBJ whole genome shotgun (WGS) entry which is preliminary data.</text>
</comment>
<dbReference type="InterPro" id="IPR000897">
    <property type="entry name" value="SRP54_GTPase_dom"/>
</dbReference>
<feature type="compositionally biased region" description="Polar residues" evidence="14">
    <location>
        <begin position="150"/>
        <end position="167"/>
    </location>
</feature>
<dbReference type="InterPro" id="IPR027417">
    <property type="entry name" value="P-loop_NTPase"/>
</dbReference>